<evidence type="ECO:0000259" key="3">
    <source>
        <dbReference type="Pfam" id="PF05028"/>
    </source>
</evidence>
<dbReference type="GO" id="GO:0005737">
    <property type="term" value="C:cytoplasm"/>
    <property type="evidence" value="ECO:0007669"/>
    <property type="project" value="TreeGrafter"/>
</dbReference>
<accession>G0R662</accession>
<dbReference type="STRING" id="857967.G0R662"/>
<name>G0R662_ICHMU</name>
<dbReference type="GO" id="GO:0009225">
    <property type="term" value="P:nucleotide-sugar metabolic process"/>
    <property type="evidence" value="ECO:0007669"/>
    <property type="project" value="TreeGrafter"/>
</dbReference>
<evidence type="ECO:0000313" key="4">
    <source>
        <dbReference type="EMBL" id="EGR27026.1"/>
    </source>
</evidence>
<organism evidence="4 5">
    <name type="scientific">Ichthyophthirius multifiliis</name>
    <name type="common">White spot disease agent</name>
    <name type="synonym">Ich</name>
    <dbReference type="NCBI Taxonomy" id="5932"/>
    <lineage>
        <taxon>Eukaryota</taxon>
        <taxon>Sar</taxon>
        <taxon>Alveolata</taxon>
        <taxon>Ciliophora</taxon>
        <taxon>Intramacronucleata</taxon>
        <taxon>Oligohymenophorea</taxon>
        <taxon>Hymenostomatida</taxon>
        <taxon>Ophryoglenina</taxon>
        <taxon>Ichthyophthirius</taxon>
    </lineage>
</organism>
<keyword evidence="5" id="KW-1185">Reference proteome</keyword>
<feature type="binding site" evidence="2">
    <location>
        <position position="39"/>
    </location>
    <ligand>
        <name>substrate</name>
    </ligand>
</feature>
<dbReference type="GeneID" id="14903101"/>
<feature type="active site" evidence="1">
    <location>
        <position position="22"/>
    </location>
</feature>
<keyword evidence="4" id="KW-0326">Glycosidase</keyword>
<dbReference type="RefSeq" id="XP_004023910.1">
    <property type="nucleotide sequence ID" value="XM_004023861.1"/>
</dbReference>
<gene>
    <name evidence="4" type="ORF">IMG5_202640</name>
</gene>
<proteinExistence type="predicted"/>
<dbReference type="PANTHER" id="PTHR12837">
    <property type="entry name" value="POLY ADP-RIBOSE GLYCOHYDROLASE"/>
    <property type="match status" value="1"/>
</dbReference>
<protein>
    <submittedName>
        <fullName evidence="4">Poly adp-ribose glycohydrolase, putative</fullName>
        <ecNumber evidence="4">3.2.1.143</ecNumber>
    </submittedName>
</protein>
<reference evidence="4 5" key="1">
    <citation type="submission" date="2011-07" db="EMBL/GenBank/DDBJ databases">
        <authorList>
            <person name="Coyne R."/>
            <person name="Brami D."/>
            <person name="Johnson J."/>
            <person name="Hostetler J."/>
            <person name="Hannick L."/>
            <person name="Clark T."/>
            <person name="Cassidy-Hanley D."/>
            <person name="Inman J."/>
        </authorList>
    </citation>
    <scope>NUCLEOTIDE SEQUENCE [LARGE SCALE GENOMIC DNA]</scope>
    <source>
        <strain evidence="4 5">G5</strain>
    </source>
</reference>
<dbReference type="AlphaFoldDB" id="G0R662"/>
<dbReference type="EC" id="3.2.1.143" evidence="4"/>
<dbReference type="eggNOG" id="KOG2064">
    <property type="taxonomic scope" value="Eukaryota"/>
</dbReference>
<feature type="active site" evidence="1">
    <location>
        <position position="40"/>
    </location>
</feature>
<dbReference type="GO" id="GO:0005634">
    <property type="term" value="C:nucleus"/>
    <property type="evidence" value="ECO:0007669"/>
    <property type="project" value="TreeGrafter"/>
</dbReference>
<dbReference type="GO" id="GO:0004649">
    <property type="term" value="F:poly(ADP-ribose) glycohydrolase activity"/>
    <property type="evidence" value="ECO:0007669"/>
    <property type="project" value="UniProtKB-EC"/>
</dbReference>
<evidence type="ECO:0000256" key="1">
    <source>
        <dbReference type="PIRSR" id="PIRSR607724-1"/>
    </source>
</evidence>
<feature type="binding site" evidence="2">
    <location>
        <position position="80"/>
    </location>
    <ligand>
        <name>substrate</name>
    </ligand>
</feature>
<dbReference type="InParanoid" id="G0R662"/>
<dbReference type="Pfam" id="PF05028">
    <property type="entry name" value="PARG_cat_C"/>
    <property type="match status" value="1"/>
</dbReference>
<feature type="binding site" evidence="2">
    <location>
        <position position="25"/>
    </location>
    <ligand>
        <name>substrate</name>
    </ligand>
</feature>
<feature type="domain" description="PARG catalytic Macro" evidence="3">
    <location>
        <begin position="1"/>
        <end position="201"/>
    </location>
</feature>
<keyword evidence="4" id="KW-0378">Hydrolase</keyword>
<dbReference type="GO" id="GO:0006282">
    <property type="term" value="P:regulation of DNA repair"/>
    <property type="evidence" value="ECO:0007669"/>
    <property type="project" value="InterPro"/>
</dbReference>
<dbReference type="OrthoDB" id="1937899at2759"/>
<sequence length="251" mass="29465">MKKVHIQSQLPIEHFKEHIHVDFANPFLGGGVLSSGLIQEEIRFITFPECIVSMIFFEKLEDNEAAIIYGAEQFSQYKGYGKSFQFNGDFTEKYNVIQGEKNIIDTVLVAIDAIHFQQEQINLQYNEFFRNREIIKALAGFEGIKIEEQNNFANQKKSIVTGNWGCGYFKGDKELKFMIQWICASLSQRDMIFCTYNDKDQEFRTNEIYEILKDKYTDQVYLIFKEYYQLQKQAQGKQIISLFNFIIQLAH</sequence>
<evidence type="ECO:0000313" key="5">
    <source>
        <dbReference type="Proteomes" id="UP000008983"/>
    </source>
</evidence>
<dbReference type="GO" id="GO:0005975">
    <property type="term" value="P:carbohydrate metabolic process"/>
    <property type="evidence" value="ECO:0007669"/>
    <property type="project" value="InterPro"/>
</dbReference>
<evidence type="ECO:0000256" key="2">
    <source>
        <dbReference type="PIRSR" id="PIRSR607724-2"/>
    </source>
</evidence>
<dbReference type="InterPro" id="IPR007724">
    <property type="entry name" value="Poly_GlycHdrlase"/>
</dbReference>
<dbReference type="GO" id="GO:1990966">
    <property type="term" value="P:ATP generation from poly-ADP-D-ribose"/>
    <property type="evidence" value="ECO:0007669"/>
    <property type="project" value="TreeGrafter"/>
</dbReference>
<dbReference type="OMA" id="TIENDGR"/>
<dbReference type="InterPro" id="IPR046372">
    <property type="entry name" value="PARG_cat_C"/>
</dbReference>
<dbReference type="EMBL" id="GL984390">
    <property type="protein sequence ID" value="EGR27026.1"/>
    <property type="molecule type" value="Genomic_DNA"/>
</dbReference>
<feature type="active site" evidence="1">
    <location>
        <position position="41"/>
    </location>
</feature>
<dbReference type="PANTHER" id="PTHR12837:SF0">
    <property type="entry name" value="POLY(ADP-RIBOSE) GLYCOHYDROLASE"/>
    <property type="match status" value="1"/>
</dbReference>
<dbReference type="Proteomes" id="UP000008983">
    <property type="component" value="Unassembled WGS sequence"/>
</dbReference>